<organism evidence="3 4">
    <name type="scientific">Pseudolycoriella hygida</name>
    <dbReference type="NCBI Taxonomy" id="35572"/>
    <lineage>
        <taxon>Eukaryota</taxon>
        <taxon>Metazoa</taxon>
        <taxon>Ecdysozoa</taxon>
        <taxon>Arthropoda</taxon>
        <taxon>Hexapoda</taxon>
        <taxon>Insecta</taxon>
        <taxon>Pterygota</taxon>
        <taxon>Neoptera</taxon>
        <taxon>Endopterygota</taxon>
        <taxon>Diptera</taxon>
        <taxon>Nematocera</taxon>
        <taxon>Sciaroidea</taxon>
        <taxon>Sciaridae</taxon>
        <taxon>Pseudolycoriella</taxon>
    </lineage>
</organism>
<keyword evidence="1" id="KW-0732">Signal</keyword>
<dbReference type="OrthoDB" id="408702at2759"/>
<feature type="chain" id="PRO_5040174306" evidence="1">
    <location>
        <begin position="22"/>
        <end position="231"/>
    </location>
</feature>
<feature type="domain" description="CMP/dCMP-type deaminase" evidence="2">
    <location>
        <begin position="38"/>
        <end position="178"/>
    </location>
</feature>
<dbReference type="Gene3D" id="3.40.140.10">
    <property type="entry name" value="Cytidine Deaminase, domain 2"/>
    <property type="match status" value="1"/>
</dbReference>
<dbReference type="EMBL" id="WJQU01000001">
    <property type="protein sequence ID" value="KAJ6648190.1"/>
    <property type="molecule type" value="Genomic_DNA"/>
</dbReference>
<dbReference type="PANTHER" id="PTHR11079:SF203">
    <property type="entry name" value="CMP_DCMP-TYPE DEAMINASE DOMAIN-CONTAINING PROTEIN"/>
    <property type="match status" value="1"/>
</dbReference>
<reference evidence="3" key="1">
    <citation type="submission" date="2022-07" db="EMBL/GenBank/DDBJ databases">
        <authorList>
            <person name="Trinca V."/>
            <person name="Uliana J.V.C."/>
            <person name="Torres T.T."/>
            <person name="Ward R.J."/>
            <person name="Monesi N."/>
        </authorList>
    </citation>
    <scope>NUCLEOTIDE SEQUENCE</scope>
    <source>
        <strain evidence="3">HSMRA1968</strain>
        <tissue evidence="3">Whole embryos</tissue>
    </source>
</reference>
<evidence type="ECO:0000256" key="1">
    <source>
        <dbReference type="SAM" id="SignalP"/>
    </source>
</evidence>
<accession>A0A9Q0S9H2</accession>
<comment type="caution">
    <text evidence="3">The sequence shown here is derived from an EMBL/GenBank/DDBJ whole genome shotgun (WGS) entry which is preliminary data.</text>
</comment>
<feature type="signal peptide" evidence="1">
    <location>
        <begin position="1"/>
        <end position="21"/>
    </location>
</feature>
<dbReference type="Pfam" id="PF00383">
    <property type="entry name" value="dCMP_cyt_deam_1"/>
    <property type="match status" value="1"/>
</dbReference>
<dbReference type="PANTHER" id="PTHR11079">
    <property type="entry name" value="CYTOSINE DEAMINASE FAMILY MEMBER"/>
    <property type="match status" value="1"/>
</dbReference>
<dbReference type="CDD" id="cd01285">
    <property type="entry name" value="nucleoside_deaminase"/>
    <property type="match status" value="1"/>
</dbReference>
<dbReference type="GO" id="GO:0052717">
    <property type="term" value="F:tRNA-specific adenosine-34 deaminase activity"/>
    <property type="evidence" value="ECO:0007669"/>
    <property type="project" value="TreeGrafter"/>
</dbReference>
<dbReference type="InterPro" id="IPR016193">
    <property type="entry name" value="Cytidine_deaminase-like"/>
</dbReference>
<dbReference type="AlphaFoldDB" id="A0A9Q0S9H2"/>
<proteinExistence type="predicted"/>
<dbReference type="InterPro" id="IPR002125">
    <property type="entry name" value="CMP_dCMP_dom"/>
</dbReference>
<protein>
    <submittedName>
        <fullName evidence="3">tRNA-specific adenosine deaminase TAD2</fullName>
    </submittedName>
</protein>
<evidence type="ECO:0000313" key="3">
    <source>
        <dbReference type="EMBL" id="KAJ6648190.1"/>
    </source>
</evidence>
<dbReference type="SUPFAM" id="SSF53927">
    <property type="entry name" value="Cytidine deaminase-like"/>
    <property type="match status" value="1"/>
</dbReference>
<sequence>MLCRILITALCLLHHSHPTFCCDFEQEIVNSNDSIPFSTRAHWMRAANQALFDLDSPCPLRAFGTVIVNHTAPGLGELVCMGINRMSNTGNPTMHGEIVAIGNCSSVLTAENGKYRLTPEEALNAFSELSLYTNAEACPMCASAIRFAGFKEYIYGTSINTLISSGWQQIRIRSSCIFNSSYGLLTTTKLIAGILSNETDPLFKWQYNPDNPCPSGCQRTEPGSNCEKILE</sequence>
<gene>
    <name evidence="3" type="primary">TAD2</name>
    <name evidence="3" type="ORF">Bhyg_03416</name>
</gene>
<dbReference type="PROSITE" id="PS51747">
    <property type="entry name" value="CYT_DCMP_DEAMINASES_2"/>
    <property type="match status" value="1"/>
</dbReference>
<evidence type="ECO:0000259" key="2">
    <source>
        <dbReference type="PROSITE" id="PS51747"/>
    </source>
</evidence>
<evidence type="ECO:0000313" key="4">
    <source>
        <dbReference type="Proteomes" id="UP001151699"/>
    </source>
</evidence>
<name>A0A9Q0S9H2_9DIPT</name>
<dbReference type="Proteomes" id="UP001151699">
    <property type="component" value="Chromosome A"/>
</dbReference>
<dbReference type="GO" id="GO:0002100">
    <property type="term" value="P:tRNA wobble adenosine to inosine editing"/>
    <property type="evidence" value="ECO:0007669"/>
    <property type="project" value="TreeGrafter"/>
</dbReference>
<keyword evidence="4" id="KW-1185">Reference proteome</keyword>